<dbReference type="InterPro" id="IPR015943">
    <property type="entry name" value="WD40/YVTN_repeat-like_dom_sf"/>
</dbReference>
<dbReference type="InterPro" id="IPR036388">
    <property type="entry name" value="WH-like_DNA-bd_sf"/>
</dbReference>
<evidence type="ECO:0000313" key="4">
    <source>
        <dbReference type="EMBL" id="PXY03142.1"/>
    </source>
</evidence>
<dbReference type="SUPFAM" id="SSF46894">
    <property type="entry name" value="C-terminal effector domain of the bipartite response regulators"/>
    <property type="match status" value="1"/>
</dbReference>
<evidence type="ECO:0000256" key="2">
    <source>
        <dbReference type="SAM" id="Phobius"/>
    </source>
</evidence>
<dbReference type="GO" id="GO:0006355">
    <property type="term" value="P:regulation of DNA-templated transcription"/>
    <property type="evidence" value="ECO:0007669"/>
    <property type="project" value="InterPro"/>
</dbReference>
<dbReference type="Gene3D" id="2.60.40.10">
    <property type="entry name" value="Immunoglobulins"/>
    <property type="match status" value="1"/>
</dbReference>
<dbReference type="InterPro" id="IPR016032">
    <property type="entry name" value="Sig_transdc_resp-reg_C-effctor"/>
</dbReference>
<keyword evidence="1" id="KW-0175">Coiled coil</keyword>
<reference evidence="4 5" key="1">
    <citation type="submission" date="2018-05" db="EMBL/GenBank/DDBJ databases">
        <title>Marinifilum breve JC075T sp. nov., a marine bacterium isolated from Yongle Blue Hole in the South China Sea.</title>
        <authorList>
            <person name="Fu T."/>
        </authorList>
    </citation>
    <scope>NUCLEOTIDE SEQUENCE [LARGE SCALE GENOMIC DNA]</scope>
    <source>
        <strain evidence="4 5">JC075</strain>
    </source>
</reference>
<dbReference type="Proteomes" id="UP000248079">
    <property type="component" value="Unassembled WGS sequence"/>
</dbReference>
<protein>
    <recommendedName>
        <fullName evidence="3">HTH luxR-type domain-containing protein</fullName>
    </recommendedName>
</protein>
<gene>
    <name evidence="4" type="ORF">DF185_03390</name>
</gene>
<dbReference type="InterPro" id="IPR000792">
    <property type="entry name" value="Tscrpt_reg_LuxR_C"/>
</dbReference>
<feature type="transmembrane region" description="Helical" evidence="2">
    <location>
        <begin position="12"/>
        <end position="28"/>
    </location>
</feature>
<dbReference type="SUPFAM" id="SSF63829">
    <property type="entry name" value="Calcium-dependent phosphotriesterase"/>
    <property type="match status" value="1"/>
</dbReference>
<feature type="domain" description="HTH luxR-type" evidence="3">
    <location>
        <begin position="944"/>
        <end position="1001"/>
    </location>
</feature>
<dbReference type="InterPro" id="IPR013783">
    <property type="entry name" value="Ig-like_fold"/>
</dbReference>
<keyword evidence="2" id="KW-1133">Transmembrane helix</keyword>
<dbReference type="SMART" id="SM00421">
    <property type="entry name" value="HTH_LUXR"/>
    <property type="match status" value="1"/>
</dbReference>
<sequence length="1004" mass="116696">MESVLSEKSGYLSLFKLLFTLTCLHYFFMEKPLFTKLENLLRSKFFVKLLTLLLFFFVSFDSLFALQYANVINFNKEQYNANSKNWSVSQASNGVMYIGNNAGLLKFDGIHWNLYPMPNETKVRSVLVTNNQRIYVGAYEEFGYWEEDNLGQLHYTSLSNSLVDFELHNEDIWKIIEDEDGKIHFQSFSVVFTFDGTKLTVQKLDNPIIFLLKARNKTIAQVTRNNLVEFSGGKLHEIPGSEILNKAFTRVFLPYKDDAYLLGSIKQGLTLWKDGKFQNWNCPAQDSLAGKEINRGVYDGTNYYIGTIQDGVYVINENGEVLAHLNTQNYLQNNTVLGMSLDDQGRLWLALNKGISCIDFNYPLHFITERKADIGVVNAAVLYKNDFYLGTNQGVYRCKGGGKDVTRLSLKDFTLLPESSGHVWSLQEIDGQLLCGHNNGTFRIEGNKLIRISRIGGAYNFQKLETNNTELLIQSTYTNLVLFKKNEKGMWSFFRRLRGFQEPSRFISVDPFGNIWVNHSHKKEIYKMRFGEDFRQPLIVQKYGKNKGLPSDFGFHVFEFYNRIVFTSKNGIYTYDDLKDTILPYQKLNQSLGEFTSSHRIIKGNNNGYWFVKPPKLALFAKEKDGFTKKVEFLLTESNHRLVEDNENIVLLKTNETLICLDNGYAVFKGDSIIQDNSQKHIFFSEILSNSQARGEEHLPLHLEGAEIGIPYNGNSIHFRYSSLVSPGKTIHFQTKLEGLDTDWSLPSDRSEKQYSRLPWGNYIFKLKGQDEFGYPLPVVSYPFEIKPPWYATNWAFFAFALIGLILVVFVPLGIRRYYRKQRAIYQKEQQRVLIEKQEEERLKADQKMIKLRNENLRNELSHKSSELANSTMSIIRKNAVLLDIKEEILKQKEELKQRYPAKYLERVVKLIDKNIDNQDDWEIFEKHFDRAHVDFFNRLKMNYPDLTPKDLRLCAYLKMNLTTKEIAPLLNISPRSVEVHRYRLRKKLDFSSSDNLNEFMIQF</sequence>
<dbReference type="OrthoDB" id="1090267at2"/>
<feature type="transmembrane region" description="Helical" evidence="2">
    <location>
        <begin position="795"/>
        <end position="815"/>
    </location>
</feature>
<organism evidence="4 5">
    <name type="scientific">Marinifilum breve</name>
    <dbReference type="NCBI Taxonomy" id="2184082"/>
    <lineage>
        <taxon>Bacteria</taxon>
        <taxon>Pseudomonadati</taxon>
        <taxon>Bacteroidota</taxon>
        <taxon>Bacteroidia</taxon>
        <taxon>Marinilabiliales</taxon>
        <taxon>Marinifilaceae</taxon>
    </lineage>
</organism>
<dbReference type="Gene3D" id="2.130.10.10">
    <property type="entry name" value="YVTN repeat-like/Quinoprotein amine dehydrogenase"/>
    <property type="match status" value="2"/>
</dbReference>
<dbReference type="GO" id="GO:0003677">
    <property type="term" value="F:DNA binding"/>
    <property type="evidence" value="ECO:0007669"/>
    <property type="project" value="InterPro"/>
</dbReference>
<evidence type="ECO:0000256" key="1">
    <source>
        <dbReference type="SAM" id="Coils"/>
    </source>
</evidence>
<evidence type="ECO:0000313" key="5">
    <source>
        <dbReference type="Proteomes" id="UP000248079"/>
    </source>
</evidence>
<dbReference type="EMBL" id="QFLI01000001">
    <property type="protein sequence ID" value="PXY03142.1"/>
    <property type="molecule type" value="Genomic_DNA"/>
</dbReference>
<proteinExistence type="predicted"/>
<dbReference type="Pfam" id="PF00196">
    <property type="entry name" value="GerE"/>
    <property type="match status" value="1"/>
</dbReference>
<dbReference type="AlphaFoldDB" id="A0A2V4A3B8"/>
<comment type="caution">
    <text evidence="4">The sequence shown here is derived from an EMBL/GenBank/DDBJ whole genome shotgun (WGS) entry which is preliminary data.</text>
</comment>
<keyword evidence="2" id="KW-0812">Transmembrane</keyword>
<accession>A0A2V4A3B8</accession>
<keyword evidence="5" id="KW-1185">Reference proteome</keyword>
<keyword evidence="2" id="KW-0472">Membrane</keyword>
<name>A0A2V4A3B8_9BACT</name>
<feature type="coiled-coil region" evidence="1">
    <location>
        <begin position="828"/>
        <end position="899"/>
    </location>
</feature>
<dbReference type="Gene3D" id="1.10.10.10">
    <property type="entry name" value="Winged helix-like DNA-binding domain superfamily/Winged helix DNA-binding domain"/>
    <property type="match status" value="1"/>
</dbReference>
<evidence type="ECO:0000259" key="3">
    <source>
        <dbReference type="SMART" id="SM00421"/>
    </source>
</evidence>
<feature type="transmembrane region" description="Helical" evidence="2">
    <location>
        <begin position="49"/>
        <end position="69"/>
    </location>
</feature>